<dbReference type="RefSeq" id="WP_345398140.1">
    <property type="nucleotide sequence ID" value="NZ_BAABHG010000009.1"/>
</dbReference>
<dbReference type="SUPFAM" id="SSF53756">
    <property type="entry name" value="UDP-Glycosyltransferase/glycogen phosphorylase"/>
    <property type="match status" value="1"/>
</dbReference>
<dbReference type="Gene3D" id="3.40.50.2000">
    <property type="entry name" value="Glycogen Phosphorylase B"/>
    <property type="match status" value="2"/>
</dbReference>
<reference evidence="8" key="1">
    <citation type="journal article" date="2019" name="Int. J. Syst. Evol. Microbiol.">
        <title>The Global Catalogue of Microorganisms (GCM) 10K type strain sequencing project: providing services to taxonomists for standard genome sequencing and annotation.</title>
        <authorList>
            <consortium name="The Broad Institute Genomics Platform"/>
            <consortium name="The Broad Institute Genome Sequencing Center for Infectious Disease"/>
            <person name="Wu L."/>
            <person name="Ma J."/>
        </authorList>
    </citation>
    <scope>NUCLEOTIDE SEQUENCE [LARGE SCALE GENOMIC DNA]</scope>
    <source>
        <strain evidence="8">CGMCC 4.7643</strain>
    </source>
</reference>
<evidence type="ECO:0000256" key="3">
    <source>
        <dbReference type="ARBA" id="ARBA00022679"/>
    </source>
</evidence>
<dbReference type="CDD" id="cd03784">
    <property type="entry name" value="GT1_Gtf-like"/>
    <property type="match status" value="1"/>
</dbReference>
<gene>
    <name evidence="7" type="ORF">ACFSYJ_16700</name>
</gene>
<keyword evidence="3" id="KW-0808">Transferase</keyword>
<evidence type="ECO:0000256" key="4">
    <source>
        <dbReference type="SAM" id="SignalP"/>
    </source>
</evidence>
<evidence type="ECO:0000256" key="2">
    <source>
        <dbReference type="ARBA" id="ARBA00022676"/>
    </source>
</evidence>
<dbReference type="PANTHER" id="PTHR48050">
    <property type="entry name" value="STEROL 3-BETA-GLUCOSYLTRANSFERASE"/>
    <property type="match status" value="1"/>
</dbReference>
<evidence type="ECO:0000256" key="1">
    <source>
        <dbReference type="ARBA" id="ARBA00006962"/>
    </source>
</evidence>
<feature type="chain" id="PRO_5046558809" evidence="4">
    <location>
        <begin position="19"/>
        <end position="416"/>
    </location>
</feature>
<dbReference type="InterPro" id="IPR010610">
    <property type="entry name" value="EryCIII-like_C"/>
</dbReference>
<comment type="similarity">
    <text evidence="1">Belongs to the glycosyltransferase 28 family.</text>
</comment>
<keyword evidence="8" id="KW-1185">Reference proteome</keyword>
<feature type="domain" description="Erythromycin biosynthesis protein CIII-like N-terminal" evidence="6">
    <location>
        <begin position="22"/>
        <end position="251"/>
    </location>
</feature>
<name>A0ABW5GFE7_9PSEU</name>
<dbReference type="InterPro" id="IPR048284">
    <property type="entry name" value="EryCIII-like_N"/>
</dbReference>
<feature type="signal peptide" evidence="4">
    <location>
        <begin position="1"/>
        <end position="18"/>
    </location>
</feature>
<evidence type="ECO:0000259" key="6">
    <source>
        <dbReference type="Pfam" id="PF21036"/>
    </source>
</evidence>
<organism evidence="7 8">
    <name type="scientific">Amycolatopsis samaneae</name>
    <dbReference type="NCBI Taxonomy" id="664691"/>
    <lineage>
        <taxon>Bacteria</taxon>
        <taxon>Bacillati</taxon>
        <taxon>Actinomycetota</taxon>
        <taxon>Actinomycetes</taxon>
        <taxon>Pseudonocardiales</taxon>
        <taxon>Pseudonocardiaceae</taxon>
        <taxon>Amycolatopsis</taxon>
    </lineage>
</organism>
<dbReference type="InterPro" id="IPR002213">
    <property type="entry name" value="UDP_glucos_trans"/>
</dbReference>
<comment type="caution">
    <text evidence="7">The sequence shown here is derived from an EMBL/GenBank/DDBJ whole genome shotgun (WGS) entry which is preliminary data.</text>
</comment>
<evidence type="ECO:0000259" key="5">
    <source>
        <dbReference type="Pfam" id="PF06722"/>
    </source>
</evidence>
<dbReference type="Pfam" id="PF21036">
    <property type="entry name" value="EryCIII-like_N"/>
    <property type="match status" value="1"/>
</dbReference>
<sequence>MKVLCCVLPQLTHFYALAPIAWALRTAGHEVRVASTPGFTDAITRAGLTAVPLGHDPEPDPEDETPEAQEALDALRRGLPKPYDLAEFDPDRADWTEERAEAFEMMVTYAFGEDNEPLLDGAVEFARAWRPDLVLWEPFTYSGALAAHACGAAHGRVLFGTDFLGITHEWIREHVPEDHLTRWLTETAARHGLPYADHLRAGHFTLDQLPPSLAVSREAIATRFVPYGGAAVVPSWVTRRPERPRVALTLGTSATEYSGYTVNVADILTALSTMDIEVVATVADSERDALGTIPDNARVVSYVPLDALAATCTAAIHHGGFGTLATFSRHGVPQLVLPYDFDAPLLARKLAAQGTGLTVHSDVASGPAVRDALSKLLTDPAFRTRGTALREEIAALPGPNDLVAHLEQLAAKHRTP</sequence>
<evidence type="ECO:0000313" key="8">
    <source>
        <dbReference type="Proteomes" id="UP001597419"/>
    </source>
</evidence>
<accession>A0ABW5GFE7</accession>
<evidence type="ECO:0000313" key="7">
    <source>
        <dbReference type="EMBL" id="MFD2460252.1"/>
    </source>
</evidence>
<protein>
    <submittedName>
        <fullName evidence="7">Nucleotide disphospho-sugar-binding domain-containing protein</fullName>
    </submittedName>
</protein>
<dbReference type="Pfam" id="PF06722">
    <property type="entry name" value="EryCIII-like_C"/>
    <property type="match status" value="1"/>
</dbReference>
<keyword evidence="2" id="KW-0328">Glycosyltransferase</keyword>
<dbReference type="PANTHER" id="PTHR48050:SF13">
    <property type="entry name" value="STEROL 3-BETA-GLUCOSYLTRANSFERASE UGT80A2"/>
    <property type="match status" value="1"/>
</dbReference>
<dbReference type="Proteomes" id="UP001597419">
    <property type="component" value="Unassembled WGS sequence"/>
</dbReference>
<proteinExistence type="inferred from homology"/>
<feature type="domain" description="Erythromycin biosynthesis protein CIII-like C-terminal" evidence="5">
    <location>
        <begin position="267"/>
        <end position="409"/>
    </location>
</feature>
<dbReference type="EMBL" id="JBHUKU010000008">
    <property type="protein sequence ID" value="MFD2460252.1"/>
    <property type="molecule type" value="Genomic_DNA"/>
</dbReference>
<keyword evidence="4" id="KW-0732">Signal</keyword>
<dbReference type="InterPro" id="IPR050426">
    <property type="entry name" value="Glycosyltransferase_28"/>
</dbReference>